<accession>A0ABQ5HNF4</accession>
<keyword evidence="2" id="KW-1185">Reference proteome</keyword>
<sequence>RRYKDWDDLDQFDCIWLRSLLKEIRYKFYLLVTDDGVSKEKSGNVVFASREDARILEDSCCQYRTVVGDMLGALSLSPRLRIQDIFCNKLHLVSDKLPRNVLLCISRSGSYSCSWARCSDISMIHSYVVLCCGGNVGLFGEAVLGGGGEEYDAWVREDWGLGRGLLNGNWKQGSEGELCYDVSCGSSGGWRGKGWRVDIPVGKVGGEVGLLFVWTLVCEMG</sequence>
<evidence type="ECO:0000313" key="2">
    <source>
        <dbReference type="Proteomes" id="UP001151760"/>
    </source>
</evidence>
<comment type="caution">
    <text evidence="1">The sequence shown here is derived from an EMBL/GenBank/DDBJ whole genome shotgun (WGS) entry which is preliminary data.</text>
</comment>
<dbReference type="Proteomes" id="UP001151760">
    <property type="component" value="Unassembled WGS sequence"/>
</dbReference>
<organism evidence="1 2">
    <name type="scientific">Tanacetum coccineum</name>
    <dbReference type="NCBI Taxonomy" id="301880"/>
    <lineage>
        <taxon>Eukaryota</taxon>
        <taxon>Viridiplantae</taxon>
        <taxon>Streptophyta</taxon>
        <taxon>Embryophyta</taxon>
        <taxon>Tracheophyta</taxon>
        <taxon>Spermatophyta</taxon>
        <taxon>Magnoliopsida</taxon>
        <taxon>eudicotyledons</taxon>
        <taxon>Gunneridae</taxon>
        <taxon>Pentapetalae</taxon>
        <taxon>asterids</taxon>
        <taxon>campanulids</taxon>
        <taxon>Asterales</taxon>
        <taxon>Asteraceae</taxon>
        <taxon>Asteroideae</taxon>
        <taxon>Anthemideae</taxon>
        <taxon>Anthemidinae</taxon>
        <taxon>Tanacetum</taxon>
    </lineage>
</organism>
<proteinExistence type="predicted"/>
<reference evidence="1" key="2">
    <citation type="submission" date="2022-01" db="EMBL/GenBank/DDBJ databases">
        <authorList>
            <person name="Yamashiro T."/>
            <person name="Shiraishi A."/>
            <person name="Satake H."/>
            <person name="Nakayama K."/>
        </authorList>
    </citation>
    <scope>NUCLEOTIDE SEQUENCE</scope>
</reference>
<dbReference type="EMBL" id="BQNB010019818">
    <property type="protein sequence ID" value="GJT89371.1"/>
    <property type="molecule type" value="Genomic_DNA"/>
</dbReference>
<feature type="non-terminal residue" evidence="1">
    <location>
        <position position="1"/>
    </location>
</feature>
<gene>
    <name evidence="1" type="ORF">Tco_1071088</name>
</gene>
<evidence type="ECO:0000313" key="1">
    <source>
        <dbReference type="EMBL" id="GJT89371.1"/>
    </source>
</evidence>
<reference evidence="1" key="1">
    <citation type="journal article" date="2022" name="Int. J. Mol. Sci.">
        <title>Draft Genome of Tanacetum Coccineum: Genomic Comparison of Closely Related Tanacetum-Family Plants.</title>
        <authorList>
            <person name="Yamashiro T."/>
            <person name="Shiraishi A."/>
            <person name="Nakayama K."/>
            <person name="Satake H."/>
        </authorList>
    </citation>
    <scope>NUCLEOTIDE SEQUENCE</scope>
</reference>
<protein>
    <submittedName>
        <fullName evidence="1">Uncharacterized protein</fullName>
    </submittedName>
</protein>
<name>A0ABQ5HNF4_9ASTR</name>